<comment type="caution">
    <text evidence="3">The sequence shown here is derived from an EMBL/GenBank/DDBJ whole genome shotgun (WGS) entry which is preliminary data.</text>
</comment>
<feature type="compositionally biased region" description="Basic and acidic residues" evidence="1">
    <location>
        <begin position="225"/>
        <end position="235"/>
    </location>
</feature>
<evidence type="ECO:0000259" key="2">
    <source>
        <dbReference type="Pfam" id="PF25787"/>
    </source>
</evidence>
<dbReference type="PANTHER" id="PTHR13402:SF6">
    <property type="entry name" value="SECRETORY 16, ISOFORM I"/>
    <property type="match status" value="1"/>
</dbReference>
<organism evidence="3 4">
    <name type="scientific">Coregonus suidteri</name>
    <dbReference type="NCBI Taxonomy" id="861788"/>
    <lineage>
        <taxon>Eukaryota</taxon>
        <taxon>Metazoa</taxon>
        <taxon>Chordata</taxon>
        <taxon>Craniata</taxon>
        <taxon>Vertebrata</taxon>
        <taxon>Euteleostomi</taxon>
        <taxon>Actinopterygii</taxon>
        <taxon>Neopterygii</taxon>
        <taxon>Teleostei</taxon>
        <taxon>Protacanthopterygii</taxon>
        <taxon>Salmoniformes</taxon>
        <taxon>Salmonidae</taxon>
        <taxon>Coregoninae</taxon>
        <taxon>Coregonus</taxon>
    </lineage>
</organism>
<dbReference type="GO" id="GO:0012507">
    <property type="term" value="C:ER to Golgi transport vesicle membrane"/>
    <property type="evidence" value="ECO:0007669"/>
    <property type="project" value="TreeGrafter"/>
</dbReference>
<feature type="domain" description="Sleeping Beauty transposase HTH" evidence="2">
    <location>
        <begin position="1"/>
        <end position="32"/>
    </location>
</feature>
<dbReference type="GO" id="GO:0070971">
    <property type="term" value="C:endoplasmic reticulum exit site"/>
    <property type="evidence" value="ECO:0007669"/>
    <property type="project" value="TreeGrafter"/>
</dbReference>
<evidence type="ECO:0000313" key="4">
    <source>
        <dbReference type="Proteomes" id="UP001356427"/>
    </source>
</evidence>
<gene>
    <name evidence="3" type="ORF">J4Q44_G00225170</name>
</gene>
<dbReference type="EMBL" id="JAGTTL010000020">
    <property type="protein sequence ID" value="KAK6307369.1"/>
    <property type="molecule type" value="Genomic_DNA"/>
</dbReference>
<protein>
    <recommendedName>
        <fullName evidence="2">Sleeping Beauty transposase HTH domain-containing protein</fullName>
    </recommendedName>
</protein>
<accession>A0AAN8QIR5</accession>
<reference evidence="3 4" key="1">
    <citation type="submission" date="2021-04" db="EMBL/GenBank/DDBJ databases">
        <authorList>
            <person name="De Guttry C."/>
            <person name="Zahm M."/>
            <person name="Klopp C."/>
            <person name="Cabau C."/>
            <person name="Louis A."/>
            <person name="Berthelot C."/>
            <person name="Parey E."/>
            <person name="Roest Crollius H."/>
            <person name="Montfort J."/>
            <person name="Robinson-Rechavi M."/>
            <person name="Bucao C."/>
            <person name="Bouchez O."/>
            <person name="Gislard M."/>
            <person name="Lluch J."/>
            <person name="Milhes M."/>
            <person name="Lampietro C."/>
            <person name="Lopez Roques C."/>
            <person name="Donnadieu C."/>
            <person name="Braasch I."/>
            <person name="Desvignes T."/>
            <person name="Postlethwait J."/>
            <person name="Bobe J."/>
            <person name="Wedekind C."/>
            <person name="Guiguen Y."/>
        </authorList>
    </citation>
    <scope>NUCLEOTIDE SEQUENCE [LARGE SCALE GENOMIC DNA]</scope>
    <source>
        <strain evidence="3">Cs_M1</strain>
        <tissue evidence="3">Blood</tissue>
    </source>
</reference>
<feature type="region of interest" description="Disordered" evidence="1">
    <location>
        <begin position="225"/>
        <end position="277"/>
    </location>
</feature>
<dbReference type="GO" id="GO:0007030">
    <property type="term" value="P:Golgi organization"/>
    <property type="evidence" value="ECO:0007669"/>
    <property type="project" value="TreeGrafter"/>
</dbReference>
<keyword evidence="4" id="KW-1185">Reference proteome</keyword>
<proteinExistence type="predicted"/>
<feature type="compositionally biased region" description="Polar residues" evidence="1">
    <location>
        <begin position="266"/>
        <end position="277"/>
    </location>
</feature>
<dbReference type="Proteomes" id="UP001356427">
    <property type="component" value="Unassembled WGS sequence"/>
</dbReference>
<dbReference type="PANTHER" id="PTHR13402">
    <property type="entry name" value="RGPR-RELATED"/>
    <property type="match status" value="1"/>
</dbReference>
<dbReference type="InterPro" id="IPR036388">
    <property type="entry name" value="WH-like_DNA-bd_sf"/>
</dbReference>
<sequence length="277" mass="30976">MAKTKELSKDVGDKIVDLHKAGMGYKTIAKQLVSKTCQQSSLEQGDIPSSPRHLTRSQHCCTEGDNLNIHHCMEGGGGLPKDQRLCTEGRILPKACVHVKNGDNRPQPPSIVPMVGRKWEWDGGVYTSLVDFYSKRRDVRSRHVVHPAMMSITKPEHSEANPQSQTGSRPVAEPETPAAKNTPNNGGWLSWVFWRGKEVNPKEDHLPEDKDKSIVWDPTMHRWVDKTEPKAEHKPVPPPPPMGINGSMELWQSPQRCESLLHESSRSMGQLSQDALP</sequence>
<dbReference type="GO" id="GO:0070973">
    <property type="term" value="P:protein localization to endoplasmic reticulum exit site"/>
    <property type="evidence" value="ECO:0007669"/>
    <property type="project" value="TreeGrafter"/>
</dbReference>
<dbReference type="Gene3D" id="1.10.10.10">
    <property type="entry name" value="Winged helix-like DNA-binding domain superfamily/Winged helix DNA-binding domain"/>
    <property type="match status" value="1"/>
</dbReference>
<dbReference type="Pfam" id="PF25787">
    <property type="entry name" value="HTH_SB"/>
    <property type="match status" value="1"/>
</dbReference>
<evidence type="ECO:0000313" key="3">
    <source>
        <dbReference type="EMBL" id="KAK6307369.1"/>
    </source>
</evidence>
<evidence type="ECO:0000256" key="1">
    <source>
        <dbReference type="SAM" id="MobiDB-lite"/>
    </source>
</evidence>
<feature type="region of interest" description="Disordered" evidence="1">
    <location>
        <begin position="151"/>
        <end position="184"/>
    </location>
</feature>
<dbReference type="InterPro" id="IPR057667">
    <property type="entry name" value="HTH_SB"/>
</dbReference>
<dbReference type="AlphaFoldDB" id="A0AAN8QIR5"/>
<name>A0AAN8QIR5_9TELE</name>